<gene>
    <name evidence="1" type="ORF">M422DRAFT_262083</name>
</gene>
<evidence type="ECO:0000313" key="2">
    <source>
        <dbReference type="Proteomes" id="UP000054279"/>
    </source>
</evidence>
<reference evidence="1 2" key="1">
    <citation type="submission" date="2014-06" db="EMBL/GenBank/DDBJ databases">
        <title>Evolutionary Origins and Diversification of the Mycorrhizal Mutualists.</title>
        <authorList>
            <consortium name="DOE Joint Genome Institute"/>
            <consortium name="Mycorrhizal Genomics Consortium"/>
            <person name="Kohler A."/>
            <person name="Kuo A."/>
            <person name="Nagy L.G."/>
            <person name="Floudas D."/>
            <person name="Copeland A."/>
            <person name="Barry K.W."/>
            <person name="Cichocki N."/>
            <person name="Veneault-Fourrey C."/>
            <person name="LaButti K."/>
            <person name="Lindquist E.A."/>
            <person name="Lipzen A."/>
            <person name="Lundell T."/>
            <person name="Morin E."/>
            <person name="Murat C."/>
            <person name="Riley R."/>
            <person name="Ohm R."/>
            <person name="Sun H."/>
            <person name="Tunlid A."/>
            <person name="Henrissat B."/>
            <person name="Grigoriev I.V."/>
            <person name="Hibbett D.S."/>
            <person name="Martin F."/>
        </authorList>
    </citation>
    <scope>NUCLEOTIDE SEQUENCE [LARGE SCALE GENOMIC DNA]</scope>
    <source>
        <strain evidence="1 2">SS14</strain>
    </source>
</reference>
<name>A0A0C9VE30_SPHS4</name>
<dbReference type="Proteomes" id="UP000054279">
    <property type="component" value="Unassembled WGS sequence"/>
</dbReference>
<accession>A0A0C9VE30</accession>
<protein>
    <submittedName>
        <fullName evidence="1">Uncharacterized protein</fullName>
    </submittedName>
</protein>
<sequence length="120" mass="14329">MLSKWLDEHKLWREKGEAAEAVVVRHGEGRQELSWIWKVEFQMETSPDVVDKAVHGWTVEAIRLEWLHTKASLQRFEREMILLEVESACVERTIRHYEKVWRVRATDWAAKGLRDEVFQT</sequence>
<dbReference type="EMBL" id="KN837186">
    <property type="protein sequence ID" value="KIJ35676.1"/>
    <property type="molecule type" value="Genomic_DNA"/>
</dbReference>
<organism evidence="1 2">
    <name type="scientific">Sphaerobolus stellatus (strain SS14)</name>
    <dbReference type="NCBI Taxonomy" id="990650"/>
    <lineage>
        <taxon>Eukaryota</taxon>
        <taxon>Fungi</taxon>
        <taxon>Dikarya</taxon>
        <taxon>Basidiomycota</taxon>
        <taxon>Agaricomycotina</taxon>
        <taxon>Agaricomycetes</taxon>
        <taxon>Phallomycetidae</taxon>
        <taxon>Geastrales</taxon>
        <taxon>Sphaerobolaceae</taxon>
        <taxon>Sphaerobolus</taxon>
    </lineage>
</organism>
<keyword evidence="2" id="KW-1185">Reference proteome</keyword>
<dbReference type="OrthoDB" id="3265433at2759"/>
<proteinExistence type="predicted"/>
<dbReference type="AlphaFoldDB" id="A0A0C9VE30"/>
<evidence type="ECO:0000313" key="1">
    <source>
        <dbReference type="EMBL" id="KIJ35676.1"/>
    </source>
</evidence>
<dbReference type="HOGENOM" id="CLU_2051123_0_0_1"/>